<protein>
    <submittedName>
        <fullName evidence="1">DUF1177 domain-containing protein</fullName>
    </submittedName>
</protein>
<proteinExistence type="predicted"/>
<name>A0AAW4X0I4_9FIRM</name>
<keyword evidence="2" id="KW-1185">Reference proteome</keyword>
<dbReference type="Proteomes" id="UP001199296">
    <property type="component" value="Unassembled WGS sequence"/>
</dbReference>
<dbReference type="InterPro" id="IPR009561">
    <property type="entry name" value="DUF1177"/>
</dbReference>
<dbReference type="EMBL" id="JAJFAT010000010">
    <property type="protein sequence ID" value="MCC3145314.1"/>
    <property type="molecule type" value="Genomic_DNA"/>
</dbReference>
<reference evidence="1 2" key="1">
    <citation type="submission" date="2021-10" db="EMBL/GenBank/DDBJ databases">
        <authorList>
            <person name="Grouzdev D.S."/>
            <person name="Pantiukh K.S."/>
            <person name="Krutkina M.S."/>
        </authorList>
    </citation>
    <scope>NUCLEOTIDE SEQUENCE [LARGE SCALE GENOMIC DNA]</scope>
    <source>
        <strain evidence="1 2">Z-7514</strain>
    </source>
</reference>
<dbReference type="Pfam" id="PF06675">
    <property type="entry name" value="DUF1177"/>
    <property type="match status" value="1"/>
</dbReference>
<accession>A0AAW4X0I4</accession>
<evidence type="ECO:0000313" key="2">
    <source>
        <dbReference type="Proteomes" id="UP001199296"/>
    </source>
</evidence>
<dbReference type="RefSeq" id="WP_229345943.1">
    <property type="nucleotide sequence ID" value="NZ_JAJFAT010000010.1"/>
</dbReference>
<dbReference type="AlphaFoldDB" id="A0AAW4X0I4"/>
<organism evidence="1 2">
    <name type="scientific">Halanaerobium polyolivorans</name>
    <dbReference type="NCBI Taxonomy" id="2886943"/>
    <lineage>
        <taxon>Bacteria</taxon>
        <taxon>Bacillati</taxon>
        <taxon>Bacillota</taxon>
        <taxon>Clostridia</taxon>
        <taxon>Halanaerobiales</taxon>
        <taxon>Halanaerobiaceae</taxon>
        <taxon>Halanaerobium</taxon>
    </lineage>
</organism>
<sequence length="306" mass="33136">MILKEVLDIYDLLDRADASGKMVADYLRENGADKVEITNIEGEKGTTDGLKITIKGKKKNAPVLGIIGRLGGIGARPEVSGFVSDGDGALTTLAAALKLARMKKRGDQLQGDIVLTTHICPDAPTREHDPVPFMDSPIDMEAMNKHEVCEEMEAILSIDTTKGNRILNNNGFAISPSIKEGYILKVSEDLLSIMETVTGKKAYVLPVTQQDITPYSNGLFHINSIFQPAVATTAPVVGVAITTEMPVAGCASGASNFSDIESAGRFVIEVAKMYTKNKCSFYDKNEYKKLVKLYGDLKQFQTVGIK</sequence>
<evidence type="ECO:0000313" key="1">
    <source>
        <dbReference type="EMBL" id="MCC3145314.1"/>
    </source>
</evidence>
<comment type="caution">
    <text evidence="1">The sequence shown here is derived from an EMBL/GenBank/DDBJ whole genome shotgun (WGS) entry which is preliminary data.</text>
</comment>
<gene>
    <name evidence="1" type="ORF">LJ207_08260</name>
</gene>